<dbReference type="Proteomes" id="UP000487117">
    <property type="component" value="Unassembled WGS sequence"/>
</dbReference>
<proteinExistence type="predicted"/>
<dbReference type="EMBL" id="WNDS01000005">
    <property type="protein sequence ID" value="KAF1013519.1"/>
    <property type="molecule type" value="Genomic_DNA"/>
</dbReference>
<evidence type="ECO:0000313" key="2">
    <source>
        <dbReference type="Proteomes" id="UP000487117"/>
    </source>
</evidence>
<dbReference type="AlphaFoldDB" id="A0A7V8JK85"/>
<sequence length="134" mass="13916">MPTPTYPLLADTLGDATARLPADLAAPLEAALSAAANSQETMTLQHCLRHIHAGEAADGQPWPRPTLTSGQAQALARADRAAAGLATLLDILHASERVRVDGSQAQQLGDGVHEGLLLACRGLAHYLGEQLQAA</sequence>
<protein>
    <submittedName>
        <fullName evidence="1">Uncharacterized protein</fullName>
    </submittedName>
</protein>
<evidence type="ECO:0000313" key="1">
    <source>
        <dbReference type="EMBL" id="KAF1013519.1"/>
    </source>
</evidence>
<gene>
    <name evidence="1" type="ORF">GAK31_03669</name>
</gene>
<comment type="caution">
    <text evidence="1">The sequence shown here is derived from an EMBL/GenBank/DDBJ whole genome shotgun (WGS) entry which is preliminary data.</text>
</comment>
<reference evidence="2" key="1">
    <citation type="journal article" date="2020" name="MBio">
        <title>Horizontal gene transfer to a defensive symbiont with a reduced genome amongst a multipartite beetle microbiome.</title>
        <authorList>
            <person name="Waterworth S.C."/>
            <person name="Florez L.V."/>
            <person name="Rees E.R."/>
            <person name="Hertweck C."/>
            <person name="Kaltenpoth M."/>
            <person name="Kwan J.C."/>
        </authorList>
    </citation>
    <scope>NUCLEOTIDE SEQUENCE [LARGE SCALE GENOMIC DNA]</scope>
</reference>
<organism evidence="1 2">
    <name type="scientific">Stenotrophomonas maltophilia</name>
    <name type="common">Pseudomonas maltophilia</name>
    <name type="synonym">Xanthomonas maltophilia</name>
    <dbReference type="NCBI Taxonomy" id="40324"/>
    <lineage>
        <taxon>Bacteria</taxon>
        <taxon>Pseudomonadati</taxon>
        <taxon>Pseudomonadota</taxon>
        <taxon>Gammaproteobacteria</taxon>
        <taxon>Lysobacterales</taxon>
        <taxon>Lysobacteraceae</taxon>
        <taxon>Stenotrophomonas</taxon>
        <taxon>Stenotrophomonas maltophilia group</taxon>
    </lineage>
</organism>
<accession>A0A7V8JK85</accession>
<name>A0A7V8JK85_STEMA</name>